<evidence type="ECO:0000313" key="2">
    <source>
        <dbReference type="EMBL" id="CAE0438976.1"/>
    </source>
</evidence>
<accession>A0A7S3PHP5</accession>
<name>A0A7S3PHP5_9STRA</name>
<keyword evidence="1" id="KW-0472">Membrane</keyword>
<proteinExistence type="predicted"/>
<feature type="transmembrane region" description="Helical" evidence="1">
    <location>
        <begin position="150"/>
        <end position="172"/>
    </location>
</feature>
<feature type="transmembrane region" description="Helical" evidence="1">
    <location>
        <begin position="12"/>
        <end position="32"/>
    </location>
</feature>
<feature type="transmembrane region" description="Helical" evidence="1">
    <location>
        <begin position="99"/>
        <end position="123"/>
    </location>
</feature>
<evidence type="ECO:0000256" key="1">
    <source>
        <dbReference type="SAM" id="Phobius"/>
    </source>
</evidence>
<dbReference type="EMBL" id="HBIN01012239">
    <property type="protein sequence ID" value="CAE0438976.1"/>
    <property type="molecule type" value="Transcribed_RNA"/>
</dbReference>
<keyword evidence="1" id="KW-1133">Transmembrane helix</keyword>
<dbReference type="AlphaFoldDB" id="A0A7S3PHP5"/>
<feature type="transmembrane region" description="Helical" evidence="1">
    <location>
        <begin position="184"/>
        <end position="207"/>
    </location>
</feature>
<reference evidence="2" key="1">
    <citation type="submission" date="2021-01" db="EMBL/GenBank/DDBJ databases">
        <authorList>
            <person name="Corre E."/>
            <person name="Pelletier E."/>
            <person name="Niang G."/>
            <person name="Scheremetjew M."/>
            <person name="Finn R."/>
            <person name="Kale V."/>
            <person name="Holt S."/>
            <person name="Cochrane G."/>
            <person name="Meng A."/>
            <person name="Brown T."/>
            <person name="Cohen L."/>
        </authorList>
    </citation>
    <scope>NUCLEOTIDE SEQUENCE</scope>
    <source>
        <strain evidence="2">GSBS06</strain>
    </source>
</reference>
<feature type="transmembrane region" description="Helical" evidence="1">
    <location>
        <begin position="67"/>
        <end position="87"/>
    </location>
</feature>
<organism evidence="2">
    <name type="scientific">Aplanochytrium stocchinoi</name>
    <dbReference type="NCBI Taxonomy" id="215587"/>
    <lineage>
        <taxon>Eukaryota</taxon>
        <taxon>Sar</taxon>
        <taxon>Stramenopiles</taxon>
        <taxon>Bigyra</taxon>
        <taxon>Labyrinthulomycetes</taxon>
        <taxon>Thraustochytrida</taxon>
        <taxon>Thraustochytriidae</taxon>
        <taxon>Aplanochytrium</taxon>
    </lineage>
</organism>
<feature type="transmembrane region" description="Helical" evidence="1">
    <location>
        <begin position="227"/>
        <end position="255"/>
    </location>
</feature>
<protein>
    <submittedName>
        <fullName evidence="2">Uncharacterized protein</fullName>
    </submittedName>
</protein>
<gene>
    <name evidence="2" type="ORF">ASTO00021_LOCUS9200</name>
</gene>
<keyword evidence="1" id="KW-0812">Transmembrane</keyword>
<feature type="transmembrane region" description="Helical" evidence="1">
    <location>
        <begin position="267"/>
        <end position="291"/>
    </location>
</feature>
<sequence>MASSVSSSPSLFTGLEFLGLGFVGLVTTLYVGNAEFSWLRGGDFIFSPFEFSNFVMSHLVATQPSTVIYRNVVMISLSLFNCLYLELNRNILKHANPIYLVLFPLLCFAFGPSTTLPFVTYYVCQCYEKVTVADFGNVHKTNEVRFERTFYVAVMNVFVVIFAVYLIPVSATRYGPVAMVEKDYANILVLIPVGLSLMTTMDVYVFARIRQHVTLDESQSDIPPEVIAHYLSMCLHIMSLVVGLVVHVHSWAVIFTYESLWKFWEAAVINPTTALFVFNYAIIFSTCYLWLDGFSTSLLGPKYYKDGILGIKDMIPMFILGPTFHFNLAMVTRENALLDIDSEKRIQRQNS</sequence>